<evidence type="ECO:0000256" key="6">
    <source>
        <dbReference type="ARBA" id="ARBA00022692"/>
    </source>
</evidence>
<dbReference type="Gene3D" id="3.55.40.10">
    <property type="entry name" value="minor pseudopilin epsh domain"/>
    <property type="match status" value="1"/>
</dbReference>
<dbReference type="SUPFAM" id="SSF54523">
    <property type="entry name" value="Pili subunits"/>
    <property type="match status" value="1"/>
</dbReference>
<evidence type="ECO:0000313" key="13">
    <source>
        <dbReference type="Proteomes" id="UP001589773"/>
    </source>
</evidence>
<evidence type="ECO:0000256" key="8">
    <source>
        <dbReference type="ARBA" id="ARBA00023136"/>
    </source>
</evidence>
<keyword evidence="6" id="KW-0812">Transmembrane</keyword>
<dbReference type="InterPro" id="IPR022346">
    <property type="entry name" value="T2SS_GspH"/>
</dbReference>
<dbReference type="Pfam" id="PF07963">
    <property type="entry name" value="N_methyl"/>
    <property type="match status" value="1"/>
</dbReference>
<protein>
    <recommendedName>
        <fullName evidence="2">Type II secretion system protein H</fullName>
    </recommendedName>
    <alternativeName>
        <fullName evidence="10">General secretion pathway protein H</fullName>
    </alternativeName>
</protein>
<keyword evidence="4" id="KW-0488">Methylation</keyword>
<dbReference type="InterPro" id="IPR045584">
    <property type="entry name" value="Pilin-like"/>
</dbReference>
<evidence type="ECO:0000256" key="9">
    <source>
        <dbReference type="ARBA" id="ARBA00025772"/>
    </source>
</evidence>
<evidence type="ECO:0000313" key="12">
    <source>
        <dbReference type="EMBL" id="MFC0254502.1"/>
    </source>
</evidence>
<comment type="subcellular location">
    <subcellularLocation>
        <location evidence="1">Cell inner membrane</location>
        <topology evidence="1">Single-pass membrane protein</topology>
    </subcellularLocation>
</comment>
<keyword evidence="13" id="KW-1185">Reference proteome</keyword>
<sequence length="155" mass="16171">MVRRGPPRQRGVTLPELLAVLAIMAILASLAAPAYGSWVATMRGRGAATDLATSLSLARSEAIKRNGEVTLAPADSGWQAGWRIAAPGDAERLLDDHPAVQGAVIDGPASVTYLSNGRIKGTELPRFDISVAGHDGERCVFVDLSGRPAQQASAC</sequence>
<comment type="caution">
    <text evidence="12">The sequence shown here is derived from an EMBL/GenBank/DDBJ whole genome shotgun (WGS) entry which is preliminary data.</text>
</comment>
<dbReference type="RefSeq" id="WP_379681746.1">
    <property type="nucleotide sequence ID" value="NZ_JBHLWP010000029.1"/>
</dbReference>
<proteinExistence type="inferred from homology"/>
<dbReference type="Pfam" id="PF12019">
    <property type="entry name" value="GspH"/>
    <property type="match status" value="1"/>
</dbReference>
<evidence type="ECO:0000259" key="11">
    <source>
        <dbReference type="Pfam" id="PF12019"/>
    </source>
</evidence>
<accession>A0ABV6FLT9</accession>
<keyword evidence="3" id="KW-1003">Cell membrane</keyword>
<dbReference type="InterPro" id="IPR012902">
    <property type="entry name" value="N_methyl_site"/>
</dbReference>
<feature type="domain" description="General secretion pathway GspH" evidence="11">
    <location>
        <begin position="47"/>
        <end position="146"/>
    </location>
</feature>
<evidence type="ECO:0000256" key="3">
    <source>
        <dbReference type="ARBA" id="ARBA00022475"/>
    </source>
</evidence>
<evidence type="ECO:0000256" key="1">
    <source>
        <dbReference type="ARBA" id="ARBA00004377"/>
    </source>
</evidence>
<gene>
    <name evidence="12" type="ORF">ACFFJK_21670</name>
</gene>
<keyword evidence="5" id="KW-0997">Cell inner membrane</keyword>
<keyword evidence="8" id="KW-0472">Membrane</keyword>
<name>A0ABV6FLT9_9BURK</name>
<keyword evidence="7" id="KW-1133">Transmembrane helix</keyword>
<dbReference type="PROSITE" id="PS00409">
    <property type="entry name" value="PROKAR_NTER_METHYL"/>
    <property type="match status" value="1"/>
</dbReference>
<evidence type="ECO:0000256" key="7">
    <source>
        <dbReference type="ARBA" id="ARBA00022989"/>
    </source>
</evidence>
<evidence type="ECO:0000256" key="4">
    <source>
        <dbReference type="ARBA" id="ARBA00022481"/>
    </source>
</evidence>
<dbReference type="Proteomes" id="UP001589773">
    <property type="component" value="Unassembled WGS sequence"/>
</dbReference>
<evidence type="ECO:0000256" key="5">
    <source>
        <dbReference type="ARBA" id="ARBA00022519"/>
    </source>
</evidence>
<organism evidence="12 13">
    <name type="scientific">Massilia consociata</name>
    <dbReference type="NCBI Taxonomy" id="760117"/>
    <lineage>
        <taxon>Bacteria</taxon>
        <taxon>Pseudomonadati</taxon>
        <taxon>Pseudomonadota</taxon>
        <taxon>Betaproteobacteria</taxon>
        <taxon>Burkholderiales</taxon>
        <taxon>Oxalobacteraceae</taxon>
        <taxon>Telluria group</taxon>
        <taxon>Massilia</taxon>
    </lineage>
</organism>
<reference evidence="12 13" key="1">
    <citation type="submission" date="2024-09" db="EMBL/GenBank/DDBJ databases">
        <authorList>
            <person name="Sun Q."/>
            <person name="Mori K."/>
        </authorList>
    </citation>
    <scope>NUCLEOTIDE SEQUENCE [LARGE SCALE GENOMIC DNA]</scope>
    <source>
        <strain evidence="12 13">CCM 7792</strain>
    </source>
</reference>
<dbReference type="EMBL" id="JBHLWP010000029">
    <property type="protein sequence ID" value="MFC0254502.1"/>
    <property type="molecule type" value="Genomic_DNA"/>
</dbReference>
<evidence type="ECO:0000256" key="10">
    <source>
        <dbReference type="ARBA" id="ARBA00030775"/>
    </source>
</evidence>
<dbReference type="NCBIfam" id="TIGR02532">
    <property type="entry name" value="IV_pilin_GFxxxE"/>
    <property type="match status" value="1"/>
</dbReference>
<comment type="similarity">
    <text evidence="9">Belongs to the GSP H family.</text>
</comment>
<evidence type="ECO:0000256" key="2">
    <source>
        <dbReference type="ARBA" id="ARBA00021549"/>
    </source>
</evidence>